<dbReference type="EMBL" id="PGXC01000001">
    <property type="protein sequence ID" value="PKK92343.1"/>
    <property type="molecule type" value="Genomic_DNA"/>
</dbReference>
<dbReference type="Pfam" id="PF04463">
    <property type="entry name" value="2-thiour_desulf"/>
    <property type="match status" value="1"/>
</dbReference>
<accession>A0A2N1PVH9</accession>
<name>A0A2N1PVH9_9BACT</name>
<sequence length="167" mass="17450">MKRPCILVSACLLGIESNYQGQRCHLPAGDESGVISSFTVIPICPEQLGGMSTPRTPSEIQGGSGEDVLDGRARVMSRTGQDVTDCFLKGAREAVRIAGLTGADIALLQTASPSCGCHEIHDGCFRGQKRPGSGVASAALARAGIRVIDASDWADFLGSMKELDGED</sequence>
<comment type="caution">
    <text evidence="1">The sequence shown here is derived from an EMBL/GenBank/DDBJ whole genome shotgun (WGS) entry which is preliminary data.</text>
</comment>
<dbReference type="AlphaFoldDB" id="A0A2N1PVH9"/>
<evidence type="ECO:0000313" key="1">
    <source>
        <dbReference type="EMBL" id="PKK92343.1"/>
    </source>
</evidence>
<dbReference type="InterPro" id="IPR007553">
    <property type="entry name" value="2-thiour_desulf"/>
</dbReference>
<gene>
    <name evidence="1" type="ORF">CVV64_01520</name>
</gene>
<dbReference type="Proteomes" id="UP000233256">
    <property type="component" value="Unassembled WGS sequence"/>
</dbReference>
<reference evidence="1 2" key="1">
    <citation type="journal article" date="2017" name="ISME J.">
        <title>Potential for microbial H2 and metal transformations associated with novel bacteria and archaea in deep terrestrial subsurface sediments.</title>
        <authorList>
            <person name="Hernsdorf A.W."/>
            <person name="Amano Y."/>
            <person name="Miyakawa K."/>
            <person name="Ise K."/>
            <person name="Suzuki Y."/>
            <person name="Anantharaman K."/>
            <person name="Probst A."/>
            <person name="Burstein D."/>
            <person name="Thomas B.C."/>
            <person name="Banfield J.F."/>
        </authorList>
    </citation>
    <scope>NUCLEOTIDE SEQUENCE [LARGE SCALE GENOMIC DNA]</scope>
    <source>
        <strain evidence="1">HGW-Wallbacteria-1</strain>
    </source>
</reference>
<dbReference type="PANTHER" id="PTHR30087:SF1">
    <property type="entry name" value="HYPOTHETICAL CYTOSOLIC PROTEIN"/>
    <property type="match status" value="1"/>
</dbReference>
<proteinExistence type="predicted"/>
<organism evidence="1 2">
    <name type="scientific">Candidatus Wallbacteria bacterium HGW-Wallbacteria-1</name>
    <dbReference type="NCBI Taxonomy" id="2013854"/>
    <lineage>
        <taxon>Bacteria</taxon>
        <taxon>Candidatus Walliibacteriota</taxon>
    </lineage>
</organism>
<dbReference type="PANTHER" id="PTHR30087">
    <property type="entry name" value="INNER MEMBRANE PROTEIN"/>
    <property type="match status" value="1"/>
</dbReference>
<protein>
    <submittedName>
        <fullName evidence="1">DUF523 domain-containing protein</fullName>
    </submittedName>
</protein>
<evidence type="ECO:0000313" key="2">
    <source>
        <dbReference type="Proteomes" id="UP000233256"/>
    </source>
</evidence>